<evidence type="ECO:0000313" key="2">
    <source>
        <dbReference type="EMBL" id="UZW75792.1"/>
    </source>
</evidence>
<comment type="similarity">
    <text evidence="1">Belongs to the UPF0246 family.</text>
</comment>
<dbReference type="PANTHER" id="PTHR30283">
    <property type="entry name" value="PEROXIDE STRESS RESPONSE PROTEIN YAAA"/>
    <property type="match status" value="1"/>
</dbReference>
<dbReference type="HAMAP" id="MF_00652">
    <property type="entry name" value="UPF0246"/>
    <property type="match status" value="1"/>
</dbReference>
<name>A0A9E8HLZ1_9ALTE</name>
<dbReference type="GO" id="GO:0033194">
    <property type="term" value="P:response to hydroperoxide"/>
    <property type="evidence" value="ECO:0007669"/>
    <property type="project" value="TreeGrafter"/>
</dbReference>
<dbReference type="PANTHER" id="PTHR30283:SF4">
    <property type="entry name" value="PEROXIDE STRESS RESISTANCE PROTEIN YAAA"/>
    <property type="match status" value="1"/>
</dbReference>
<dbReference type="RefSeq" id="WP_251811541.1">
    <property type="nucleotide sequence ID" value="NZ_CP101527.1"/>
</dbReference>
<dbReference type="Pfam" id="PF03883">
    <property type="entry name" value="H2O2_YaaD"/>
    <property type="match status" value="1"/>
</dbReference>
<sequence>MIIVISPAKTLDFETAPVTQVHSIPRFLDDSCELVEQLKLLEPHDISTLMSISPKLGELNADRYQTWQIPFTPDNAKQAVLAFKGDVYTGLDAETLSESDFEFAQSHLRILSGLYGVLKPLDLIQPYRLEMGTKFNNDRGANLYHFWGTTLTESLNQELQDDDNVLVNLASNEYFKSIKVKSLSARMITPVFKDMKNGQYKIISFYAKKARGLMSAYIIKNKITDVEGLKGFDLEGYSFNPEMTKGDDWVFTRNIEAV</sequence>
<organism evidence="2 3">
    <name type="scientific">Alkalimarinus sediminis</name>
    <dbReference type="NCBI Taxonomy" id="1632866"/>
    <lineage>
        <taxon>Bacteria</taxon>
        <taxon>Pseudomonadati</taxon>
        <taxon>Pseudomonadota</taxon>
        <taxon>Gammaproteobacteria</taxon>
        <taxon>Alteromonadales</taxon>
        <taxon>Alteromonadaceae</taxon>
        <taxon>Alkalimarinus</taxon>
    </lineage>
</organism>
<dbReference type="AlphaFoldDB" id="A0A9E8HLZ1"/>
<proteinExistence type="inferred from homology"/>
<evidence type="ECO:0000256" key="1">
    <source>
        <dbReference type="HAMAP-Rule" id="MF_00652"/>
    </source>
</evidence>
<dbReference type="NCBIfam" id="NF002542">
    <property type="entry name" value="PRK02101.1-3"/>
    <property type="match status" value="1"/>
</dbReference>
<dbReference type="GO" id="GO:0005829">
    <property type="term" value="C:cytosol"/>
    <property type="evidence" value="ECO:0007669"/>
    <property type="project" value="TreeGrafter"/>
</dbReference>
<keyword evidence="3" id="KW-1185">Reference proteome</keyword>
<dbReference type="Proteomes" id="UP001164472">
    <property type="component" value="Chromosome"/>
</dbReference>
<gene>
    <name evidence="2" type="primary">yaaA</name>
    <name evidence="2" type="ORF">NNL22_04185</name>
</gene>
<dbReference type="EMBL" id="CP101527">
    <property type="protein sequence ID" value="UZW75792.1"/>
    <property type="molecule type" value="Genomic_DNA"/>
</dbReference>
<evidence type="ECO:0000313" key="3">
    <source>
        <dbReference type="Proteomes" id="UP001164472"/>
    </source>
</evidence>
<accession>A0A9E8HLZ1</accession>
<dbReference type="NCBIfam" id="NF002541">
    <property type="entry name" value="PRK02101.1-1"/>
    <property type="match status" value="1"/>
</dbReference>
<protein>
    <recommendedName>
        <fullName evidence="1">UPF0246 protein NNL22_04185</fullName>
    </recommendedName>
</protein>
<reference evidence="2" key="1">
    <citation type="submission" date="2022-07" db="EMBL/GenBank/DDBJ databases">
        <title>Alkalimarinus sp. nov., isolated from gut of a Alitta virens.</title>
        <authorList>
            <person name="Yang A.I."/>
            <person name="Shin N.-R."/>
        </authorList>
    </citation>
    <scope>NUCLEOTIDE SEQUENCE</scope>
    <source>
        <strain evidence="2">FA028</strain>
    </source>
</reference>
<dbReference type="InterPro" id="IPR005583">
    <property type="entry name" value="YaaA"/>
</dbReference>
<dbReference type="KEGG" id="asem:NNL22_04185"/>